<sequence length="73" mass="8688">QQRRKQPVHAVLVPAAEHRQPERARLAGFGAVIQPGRQRARHDGPPDHRRNQRRGRRERRKVRGEHVRRRSRV</sequence>
<evidence type="ECO:0000256" key="1">
    <source>
        <dbReference type="SAM" id="MobiDB-lite"/>
    </source>
</evidence>
<reference evidence="2" key="2">
    <citation type="submission" date="2013-05" db="EMBL/GenBank/DDBJ databases">
        <authorList>
            <person name="Carter J.-M."/>
            <person name="Baker S.C."/>
            <person name="Pink R."/>
            <person name="Carter D.R.F."/>
            <person name="Collins A."/>
            <person name="Tomlin J."/>
            <person name="Gibbs M."/>
            <person name="Breuker C.J."/>
        </authorList>
    </citation>
    <scope>NUCLEOTIDE SEQUENCE</scope>
    <source>
        <tissue evidence="2">Ovary</tissue>
    </source>
</reference>
<reference evidence="2" key="1">
    <citation type="journal article" date="2013" name="BMC Genomics">
        <title>Unscrambling butterfly oogenesis.</title>
        <authorList>
            <person name="Carter J.M."/>
            <person name="Baker S.C."/>
            <person name="Pink R."/>
            <person name="Carter D.R."/>
            <person name="Collins A."/>
            <person name="Tomlin J."/>
            <person name="Gibbs M."/>
            <person name="Breuker C.J."/>
        </authorList>
    </citation>
    <scope>NUCLEOTIDE SEQUENCE</scope>
    <source>
        <tissue evidence="2">Ovary</tissue>
    </source>
</reference>
<protein>
    <submittedName>
        <fullName evidence="2">Putative forkhead box protein K2-like protein</fullName>
    </submittedName>
</protein>
<feature type="non-terminal residue" evidence="2">
    <location>
        <position position="73"/>
    </location>
</feature>
<feature type="region of interest" description="Disordered" evidence="1">
    <location>
        <begin position="1"/>
        <end position="73"/>
    </location>
</feature>
<feature type="compositionally biased region" description="Basic residues" evidence="1">
    <location>
        <begin position="50"/>
        <end position="73"/>
    </location>
</feature>
<name>S4PJF9_9NEOP</name>
<dbReference type="EMBL" id="GAIX01001456">
    <property type="protein sequence ID" value="JAA91104.1"/>
    <property type="molecule type" value="Transcribed_RNA"/>
</dbReference>
<feature type="compositionally biased region" description="Basic and acidic residues" evidence="1">
    <location>
        <begin position="16"/>
        <end position="25"/>
    </location>
</feature>
<evidence type="ECO:0000313" key="2">
    <source>
        <dbReference type="EMBL" id="JAA91104.1"/>
    </source>
</evidence>
<accession>S4PJF9</accession>
<dbReference type="AlphaFoldDB" id="S4PJF9"/>
<feature type="non-terminal residue" evidence="2">
    <location>
        <position position="1"/>
    </location>
</feature>
<proteinExistence type="predicted"/>
<organism evidence="2">
    <name type="scientific">Pararge aegeria</name>
    <name type="common">speckled wood butterfly</name>
    <dbReference type="NCBI Taxonomy" id="116150"/>
    <lineage>
        <taxon>Eukaryota</taxon>
        <taxon>Metazoa</taxon>
        <taxon>Ecdysozoa</taxon>
        <taxon>Arthropoda</taxon>
        <taxon>Hexapoda</taxon>
        <taxon>Insecta</taxon>
        <taxon>Pterygota</taxon>
        <taxon>Neoptera</taxon>
        <taxon>Endopterygota</taxon>
        <taxon>Lepidoptera</taxon>
        <taxon>Glossata</taxon>
        <taxon>Ditrysia</taxon>
        <taxon>Papilionoidea</taxon>
        <taxon>Nymphalidae</taxon>
        <taxon>Satyrinae</taxon>
        <taxon>Satyrini</taxon>
        <taxon>Parargina</taxon>
        <taxon>Pararge</taxon>
    </lineage>
</organism>